<evidence type="ECO:0000313" key="4">
    <source>
        <dbReference type="EMBL" id="KAI9632809.1"/>
    </source>
</evidence>
<dbReference type="CDD" id="cd22191">
    <property type="entry name" value="DPBB_RlpA_EXP_N-like"/>
    <property type="match status" value="1"/>
</dbReference>
<name>A0AA38H5C1_9TREE</name>
<dbReference type="SUPFAM" id="SSF50685">
    <property type="entry name" value="Barwin-like endoglucanases"/>
    <property type="match status" value="1"/>
</dbReference>
<evidence type="ECO:0000256" key="2">
    <source>
        <dbReference type="SAM" id="SignalP"/>
    </source>
</evidence>
<sequence length="165" mass="17373">MRPTSSFITFQPLFVLLTLFSCFTLSIASPMPAFDPGTASLVDGGGPIAGRDMVSAGGLAVERRQAQIYMGRATIYEPGLGACGRVTRATDLVGAIPPAQFGSGFPGHKCFKRITVQSGGITLKNVQIVDQCIFCAAGGLDLSQAAFTRFAPVAAGMIDVVWYFE</sequence>
<gene>
    <name evidence="4" type="ORF">MKK02DRAFT_41121</name>
</gene>
<dbReference type="Proteomes" id="UP001164286">
    <property type="component" value="Unassembled WGS sequence"/>
</dbReference>
<dbReference type="PROSITE" id="PS51257">
    <property type="entry name" value="PROKAR_LIPOPROTEIN"/>
    <property type="match status" value="1"/>
</dbReference>
<dbReference type="Pfam" id="PF03330">
    <property type="entry name" value="DPBB_1"/>
    <property type="match status" value="1"/>
</dbReference>
<dbReference type="AlphaFoldDB" id="A0AA38H5C1"/>
<feature type="domain" description="RlpA-like protein double-psi beta-barrel" evidence="3">
    <location>
        <begin position="71"/>
        <end position="161"/>
    </location>
</feature>
<dbReference type="RefSeq" id="XP_052942586.1">
    <property type="nucleotide sequence ID" value="XM_053091445.1"/>
</dbReference>
<protein>
    <recommendedName>
        <fullName evidence="3">RlpA-like protein double-psi beta-barrel domain-containing protein</fullName>
    </recommendedName>
</protein>
<organism evidence="4 5">
    <name type="scientific">Dioszegia hungarica</name>
    <dbReference type="NCBI Taxonomy" id="4972"/>
    <lineage>
        <taxon>Eukaryota</taxon>
        <taxon>Fungi</taxon>
        <taxon>Dikarya</taxon>
        <taxon>Basidiomycota</taxon>
        <taxon>Agaricomycotina</taxon>
        <taxon>Tremellomycetes</taxon>
        <taxon>Tremellales</taxon>
        <taxon>Bulleribasidiaceae</taxon>
        <taxon>Dioszegia</taxon>
    </lineage>
</organism>
<keyword evidence="1 2" id="KW-0732">Signal</keyword>
<feature type="signal peptide" evidence="2">
    <location>
        <begin position="1"/>
        <end position="28"/>
    </location>
</feature>
<dbReference type="EMBL" id="JAKWFO010000014">
    <property type="protein sequence ID" value="KAI9632809.1"/>
    <property type="molecule type" value="Genomic_DNA"/>
</dbReference>
<keyword evidence="5" id="KW-1185">Reference proteome</keyword>
<dbReference type="GeneID" id="77730650"/>
<evidence type="ECO:0000313" key="5">
    <source>
        <dbReference type="Proteomes" id="UP001164286"/>
    </source>
</evidence>
<dbReference type="Gene3D" id="2.40.40.10">
    <property type="entry name" value="RlpA-like domain"/>
    <property type="match status" value="1"/>
</dbReference>
<reference evidence="4" key="1">
    <citation type="journal article" date="2022" name="G3 (Bethesda)">
        <title>High quality genome of the basidiomycete yeast Dioszegia hungarica PDD-24b-2 isolated from cloud water.</title>
        <authorList>
            <person name="Jarrige D."/>
            <person name="Haridas S."/>
            <person name="Bleykasten-Grosshans C."/>
            <person name="Joly M."/>
            <person name="Nadalig T."/>
            <person name="Sancelme M."/>
            <person name="Vuilleumier S."/>
            <person name="Grigoriev I.V."/>
            <person name="Amato P."/>
            <person name="Bringel F."/>
        </authorList>
    </citation>
    <scope>NUCLEOTIDE SEQUENCE</scope>
    <source>
        <strain evidence="4">PDD-24b-2</strain>
    </source>
</reference>
<evidence type="ECO:0000259" key="3">
    <source>
        <dbReference type="Pfam" id="PF03330"/>
    </source>
</evidence>
<feature type="chain" id="PRO_5041380636" description="RlpA-like protein double-psi beta-barrel domain-containing protein" evidence="2">
    <location>
        <begin position="29"/>
        <end position="165"/>
    </location>
</feature>
<dbReference type="PANTHER" id="PTHR31836">
    <property type="match status" value="1"/>
</dbReference>
<dbReference type="InterPro" id="IPR051477">
    <property type="entry name" value="Expansin_CellWall"/>
</dbReference>
<dbReference type="InterPro" id="IPR036908">
    <property type="entry name" value="RlpA-like_sf"/>
</dbReference>
<accession>A0AA38H5C1</accession>
<evidence type="ECO:0000256" key="1">
    <source>
        <dbReference type="ARBA" id="ARBA00022729"/>
    </source>
</evidence>
<proteinExistence type="predicted"/>
<dbReference type="PANTHER" id="PTHR31836:SF28">
    <property type="entry name" value="SRCR DOMAIN-CONTAINING PROTEIN-RELATED"/>
    <property type="match status" value="1"/>
</dbReference>
<comment type="caution">
    <text evidence="4">The sequence shown here is derived from an EMBL/GenBank/DDBJ whole genome shotgun (WGS) entry which is preliminary data.</text>
</comment>
<dbReference type="InterPro" id="IPR009009">
    <property type="entry name" value="RlpA-like_DPBB"/>
</dbReference>